<reference evidence="10 11" key="1">
    <citation type="submission" date="2015-11" db="EMBL/GenBank/DDBJ databases">
        <authorList>
            <person name="Hill K.K."/>
            <person name="Shirey T.B."/>
            <person name="Raphael B."/>
            <person name="Daligault H.E."/>
            <person name="Davenport K.W."/>
            <person name="Bruce D.C."/>
            <person name="Foley B.T."/>
            <person name="Johnson S.L."/>
        </authorList>
    </citation>
    <scope>NUCLEOTIDE SEQUENCE [LARGE SCALE GENOMIC DNA]</scope>
    <source>
        <strain evidence="10 11">CDC_1632</strain>
    </source>
</reference>
<comment type="catalytic activity">
    <reaction evidence="1">
        <text>ATP + protein L-histidine = ADP + protein N-phospho-L-histidine.</text>
        <dbReference type="EC" id="2.7.13.3"/>
    </reaction>
</comment>
<proteinExistence type="predicted"/>
<evidence type="ECO:0000256" key="7">
    <source>
        <dbReference type="ARBA" id="ARBA00023012"/>
    </source>
</evidence>
<comment type="subcellular location">
    <subcellularLocation>
        <location evidence="2">Membrane</location>
    </subcellularLocation>
</comment>
<gene>
    <name evidence="10" type="ORF">NPD5_1850</name>
</gene>
<evidence type="ECO:0000256" key="8">
    <source>
        <dbReference type="SAM" id="Phobius"/>
    </source>
</evidence>
<keyword evidence="8" id="KW-0472">Membrane</keyword>
<dbReference type="InterPro" id="IPR036097">
    <property type="entry name" value="HisK_dim/P_sf"/>
</dbReference>
<dbReference type="SUPFAM" id="SSF55874">
    <property type="entry name" value="ATPase domain of HSP90 chaperone/DNA topoisomerase II/histidine kinase"/>
    <property type="match status" value="1"/>
</dbReference>
<dbReference type="CDD" id="cd00075">
    <property type="entry name" value="HATPase"/>
    <property type="match status" value="1"/>
</dbReference>
<keyword evidence="8" id="KW-1133">Transmembrane helix</keyword>
<dbReference type="GO" id="GO:0016036">
    <property type="term" value="P:cellular response to phosphate starvation"/>
    <property type="evidence" value="ECO:0007669"/>
    <property type="project" value="TreeGrafter"/>
</dbReference>
<feature type="transmembrane region" description="Helical" evidence="8">
    <location>
        <begin position="70"/>
        <end position="90"/>
    </location>
</feature>
<dbReference type="FunFam" id="3.30.565.10:FF:000006">
    <property type="entry name" value="Sensor histidine kinase WalK"/>
    <property type="match status" value="1"/>
</dbReference>
<evidence type="ECO:0000313" key="10">
    <source>
        <dbReference type="EMBL" id="APH14801.1"/>
    </source>
</evidence>
<dbReference type="RefSeq" id="WP_072585560.1">
    <property type="nucleotide sequence ID" value="NZ_CP013243.1"/>
</dbReference>
<dbReference type="InterPro" id="IPR004358">
    <property type="entry name" value="Sig_transdc_His_kin-like_C"/>
</dbReference>
<dbReference type="SMART" id="SM00388">
    <property type="entry name" value="HisKA"/>
    <property type="match status" value="1"/>
</dbReference>
<sequence>MKHKKWKWNYYIISFIAFILILFFIDIYLEGSVGEYFVRELLDDREEVILSYSRYHEIRGTFRWDRLRSILTFIAISGFLIVEVSIYLASKISRNREKKKVVTQVEERLCQFRDDENPTEDQELRPIDVEIKSILNEKARIEQEKEMEIQKKNDLVTYLAHDLKTPLTAIIGYLSILEESEVPEKIQKDYLKKVLDKAYHLEELTNQFFDITRFNLQEIPVNKTKIDGEFFLQQITDEFYPLCIPKKLQIDLNISPNFKIYGDGGLLARVLNNILKNAISYSNKDSVIKVSGKEKGEITSITVENDGDIISEEELELIFQKFYRRDKARSQSSGSGLGLAIAKEIVERHGGTLKAESVNGHTTFSIHLLKSL</sequence>
<dbReference type="Gene3D" id="3.30.565.10">
    <property type="entry name" value="Histidine kinase-like ATPase, C-terminal domain"/>
    <property type="match status" value="1"/>
</dbReference>
<protein>
    <recommendedName>
        <fullName evidence="3">histidine kinase</fullName>
        <ecNumber evidence="3">2.7.13.3</ecNumber>
    </recommendedName>
</protein>
<evidence type="ECO:0000256" key="3">
    <source>
        <dbReference type="ARBA" id="ARBA00012438"/>
    </source>
</evidence>
<dbReference type="SUPFAM" id="SSF47384">
    <property type="entry name" value="Homodimeric domain of signal transducing histidine kinase"/>
    <property type="match status" value="1"/>
</dbReference>
<evidence type="ECO:0000256" key="6">
    <source>
        <dbReference type="ARBA" id="ARBA00022777"/>
    </source>
</evidence>
<dbReference type="InterPro" id="IPR050351">
    <property type="entry name" value="BphY/WalK/GraS-like"/>
</dbReference>
<dbReference type="CDD" id="cd00082">
    <property type="entry name" value="HisKA"/>
    <property type="match status" value="1"/>
</dbReference>
<dbReference type="PANTHER" id="PTHR45453">
    <property type="entry name" value="PHOSPHATE REGULON SENSOR PROTEIN PHOR"/>
    <property type="match status" value="1"/>
</dbReference>
<dbReference type="PRINTS" id="PR00344">
    <property type="entry name" value="BCTRLSENSOR"/>
</dbReference>
<dbReference type="PANTHER" id="PTHR45453:SF1">
    <property type="entry name" value="PHOSPHATE REGULON SENSOR PROTEIN PHOR"/>
    <property type="match status" value="1"/>
</dbReference>
<dbReference type="Proteomes" id="UP000182204">
    <property type="component" value="Chromosome"/>
</dbReference>
<evidence type="ECO:0000256" key="4">
    <source>
        <dbReference type="ARBA" id="ARBA00022553"/>
    </source>
</evidence>
<feature type="domain" description="Histidine kinase" evidence="9">
    <location>
        <begin position="158"/>
        <end position="372"/>
    </location>
</feature>
<dbReference type="GO" id="GO:0004721">
    <property type="term" value="F:phosphoprotein phosphatase activity"/>
    <property type="evidence" value="ECO:0007669"/>
    <property type="project" value="TreeGrafter"/>
</dbReference>
<dbReference type="EMBL" id="CP013243">
    <property type="protein sequence ID" value="APH14801.1"/>
    <property type="molecule type" value="Genomic_DNA"/>
</dbReference>
<dbReference type="GO" id="GO:0005886">
    <property type="term" value="C:plasma membrane"/>
    <property type="evidence" value="ECO:0007669"/>
    <property type="project" value="TreeGrafter"/>
</dbReference>
<dbReference type="Gene3D" id="1.10.287.130">
    <property type="match status" value="1"/>
</dbReference>
<keyword evidence="8" id="KW-0812">Transmembrane</keyword>
<dbReference type="EC" id="2.7.13.3" evidence="3"/>
<evidence type="ECO:0000256" key="1">
    <source>
        <dbReference type="ARBA" id="ARBA00000085"/>
    </source>
</evidence>
<evidence type="ECO:0000256" key="5">
    <source>
        <dbReference type="ARBA" id="ARBA00022679"/>
    </source>
</evidence>
<dbReference type="InterPro" id="IPR036890">
    <property type="entry name" value="HATPase_C_sf"/>
</dbReference>
<evidence type="ECO:0000313" key="11">
    <source>
        <dbReference type="Proteomes" id="UP000182204"/>
    </source>
</evidence>
<dbReference type="InterPro" id="IPR003594">
    <property type="entry name" value="HATPase_dom"/>
</dbReference>
<organism evidence="10 11">
    <name type="scientific">Clostridium sporogenes</name>
    <dbReference type="NCBI Taxonomy" id="1509"/>
    <lineage>
        <taxon>Bacteria</taxon>
        <taxon>Bacillati</taxon>
        <taxon>Bacillota</taxon>
        <taxon>Clostridia</taxon>
        <taxon>Eubacteriales</taxon>
        <taxon>Clostridiaceae</taxon>
        <taxon>Clostridium</taxon>
    </lineage>
</organism>
<keyword evidence="4" id="KW-0597">Phosphoprotein</keyword>
<accession>A0A1L3NFE1</accession>
<dbReference type="GO" id="GO:0000155">
    <property type="term" value="F:phosphorelay sensor kinase activity"/>
    <property type="evidence" value="ECO:0007669"/>
    <property type="project" value="InterPro"/>
</dbReference>
<feature type="transmembrane region" description="Helical" evidence="8">
    <location>
        <begin position="9"/>
        <end position="29"/>
    </location>
</feature>
<dbReference type="Pfam" id="PF00512">
    <property type="entry name" value="HisKA"/>
    <property type="match status" value="1"/>
</dbReference>
<dbReference type="SMART" id="SM00387">
    <property type="entry name" value="HATPase_c"/>
    <property type="match status" value="1"/>
</dbReference>
<keyword evidence="6 10" id="KW-0418">Kinase</keyword>
<dbReference type="Pfam" id="PF02518">
    <property type="entry name" value="HATPase_c"/>
    <property type="match status" value="1"/>
</dbReference>
<dbReference type="PROSITE" id="PS50109">
    <property type="entry name" value="HIS_KIN"/>
    <property type="match status" value="1"/>
</dbReference>
<dbReference type="InterPro" id="IPR005467">
    <property type="entry name" value="His_kinase_dom"/>
</dbReference>
<evidence type="ECO:0000256" key="2">
    <source>
        <dbReference type="ARBA" id="ARBA00004370"/>
    </source>
</evidence>
<dbReference type="InterPro" id="IPR003661">
    <property type="entry name" value="HisK_dim/P_dom"/>
</dbReference>
<evidence type="ECO:0000259" key="9">
    <source>
        <dbReference type="PROSITE" id="PS50109"/>
    </source>
</evidence>
<dbReference type="AlphaFoldDB" id="A0A1L3NFE1"/>
<keyword evidence="7" id="KW-0902">Two-component regulatory system</keyword>
<name>A0A1L3NFE1_CLOSG</name>
<keyword evidence="5" id="KW-0808">Transferase</keyword>